<evidence type="ECO:0000313" key="1">
    <source>
        <dbReference type="EMBL" id="PPR82141.1"/>
    </source>
</evidence>
<dbReference type="AlphaFoldDB" id="A0A2P5VTH5"/>
<dbReference type="Proteomes" id="UP000239757">
    <property type="component" value="Unassembled WGS sequence"/>
</dbReference>
<protein>
    <submittedName>
        <fullName evidence="1">Uncharacterized protein</fullName>
    </submittedName>
</protein>
<evidence type="ECO:0000313" key="2">
    <source>
        <dbReference type="Proteomes" id="UP000239757"/>
    </source>
</evidence>
<organism evidence="1 2">
    <name type="scientific">Gossypium barbadense</name>
    <name type="common">Sea Island cotton</name>
    <name type="synonym">Hibiscus barbadensis</name>
    <dbReference type="NCBI Taxonomy" id="3634"/>
    <lineage>
        <taxon>Eukaryota</taxon>
        <taxon>Viridiplantae</taxon>
        <taxon>Streptophyta</taxon>
        <taxon>Embryophyta</taxon>
        <taxon>Tracheophyta</taxon>
        <taxon>Spermatophyta</taxon>
        <taxon>Magnoliopsida</taxon>
        <taxon>eudicotyledons</taxon>
        <taxon>Gunneridae</taxon>
        <taxon>Pentapetalae</taxon>
        <taxon>rosids</taxon>
        <taxon>malvids</taxon>
        <taxon>Malvales</taxon>
        <taxon>Malvaceae</taxon>
        <taxon>Malvoideae</taxon>
        <taxon>Gossypium</taxon>
    </lineage>
</organism>
<reference evidence="1 2" key="1">
    <citation type="submission" date="2015-01" db="EMBL/GenBank/DDBJ databases">
        <title>Genome of allotetraploid Gossypium barbadense reveals genomic plasticity and fiber elongation in cotton evolution.</title>
        <authorList>
            <person name="Chen X."/>
            <person name="Liu X."/>
            <person name="Zhao B."/>
            <person name="Zheng H."/>
            <person name="Hu Y."/>
            <person name="Lu G."/>
            <person name="Yang C."/>
            <person name="Chen J."/>
            <person name="Shan C."/>
            <person name="Zhang L."/>
            <person name="Zhou Y."/>
            <person name="Wang L."/>
            <person name="Guo W."/>
            <person name="Bai Y."/>
            <person name="Ruan J."/>
            <person name="Shangguan X."/>
            <person name="Mao Y."/>
            <person name="Jiang J."/>
            <person name="Zhu Y."/>
            <person name="Lei J."/>
            <person name="Kang H."/>
            <person name="Chen S."/>
            <person name="He X."/>
            <person name="Wang R."/>
            <person name="Wang Y."/>
            <person name="Chen J."/>
            <person name="Wang L."/>
            <person name="Yu S."/>
            <person name="Wang B."/>
            <person name="Wei J."/>
            <person name="Song S."/>
            <person name="Lu X."/>
            <person name="Gao Z."/>
            <person name="Gu W."/>
            <person name="Deng X."/>
            <person name="Ma D."/>
            <person name="Wang S."/>
            <person name="Liang W."/>
            <person name="Fang L."/>
            <person name="Cai C."/>
            <person name="Zhu X."/>
            <person name="Zhou B."/>
            <person name="Zhang Y."/>
            <person name="Chen Z."/>
            <person name="Xu S."/>
            <person name="Zhu R."/>
            <person name="Wang S."/>
            <person name="Zhang T."/>
            <person name="Zhao G."/>
        </authorList>
    </citation>
    <scope>NUCLEOTIDE SEQUENCE [LARGE SCALE GENOMIC DNA]</scope>
    <source>
        <strain evidence="2">cv. Xinhai21</strain>
        <tissue evidence="1">Leaf</tissue>
    </source>
</reference>
<sequence length="120" mass="13760">MPLQKLSFKEVYEPCSSNDRGHTHEERRLRIDELDECFSAHTAKHTGVPKAVAKQGKRHDRGYSRVEARHDFPKTRDAINPHGRVTWPWVNLIGEHGRGNRKTQACQRQGSILFLQHGGV</sequence>
<dbReference type="EMBL" id="KZ670979">
    <property type="protein sequence ID" value="PPR82141.1"/>
    <property type="molecule type" value="Genomic_DNA"/>
</dbReference>
<name>A0A2P5VTH5_GOSBA</name>
<gene>
    <name evidence="1" type="ORF">GOBAR_AA38573</name>
</gene>
<accession>A0A2P5VTH5</accession>
<proteinExistence type="predicted"/>